<dbReference type="PROSITE" id="PS50041">
    <property type="entry name" value="C_TYPE_LECTIN_2"/>
    <property type="match status" value="1"/>
</dbReference>
<dbReference type="InterPro" id="IPR001304">
    <property type="entry name" value="C-type_lectin-like"/>
</dbReference>
<evidence type="ECO:0000256" key="2">
    <source>
        <dbReference type="SAM" id="SignalP"/>
    </source>
</evidence>
<dbReference type="Gene3D" id="3.10.100.10">
    <property type="entry name" value="Mannose-Binding Protein A, subunit A"/>
    <property type="match status" value="1"/>
</dbReference>
<dbReference type="InterPro" id="IPR016186">
    <property type="entry name" value="C-type_lectin-like/link_sf"/>
</dbReference>
<organism evidence="4 5">
    <name type="scientific">Caenorhabditis bovis</name>
    <dbReference type="NCBI Taxonomy" id="2654633"/>
    <lineage>
        <taxon>Eukaryota</taxon>
        <taxon>Metazoa</taxon>
        <taxon>Ecdysozoa</taxon>
        <taxon>Nematoda</taxon>
        <taxon>Chromadorea</taxon>
        <taxon>Rhabditida</taxon>
        <taxon>Rhabditina</taxon>
        <taxon>Rhabditomorpha</taxon>
        <taxon>Rhabditoidea</taxon>
        <taxon>Rhabditidae</taxon>
        <taxon>Peloderinae</taxon>
        <taxon>Caenorhabditis</taxon>
    </lineage>
</organism>
<dbReference type="Pfam" id="PF00059">
    <property type="entry name" value="Lectin_C"/>
    <property type="match status" value="1"/>
</dbReference>
<evidence type="ECO:0000259" key="3">
    <source>
        <dbReference type="PROSITE" id="PS50041"/>
    </source>
</evidence>
<evidence type="ECO:0000313" key="5">
    <source>
        <dbReference type="Proteomes" id="UP000494206"/>
    </source>
</evidence>
<dbReference type="PANTHER" id="PTHR22803">
    <property type="entry name" value="MANNOSE, PHOSPHOLIPASE, LECTIN RECEPTOR RELATED"/>
    <property type="match status" value="1"/>
</dbReference>
<dbReference type="InterPro" id="IPR018378">
    <property type="entry name" value="C-type_lectin_CS"/>
</dbReference>
<dbReference type="PROSITE" id="PS00615">
    <property type="entry name" value="C_TYPE_LECTIN_1"/>
    <property type="match status" value="1"/>
</dbReference>
<evidence type="ECO:0000256" key="1">
    <source>
        <dbReference type="ARBA" id="ARBA00023157"/>
    </source>
</evidence>
<keyword evidence="1" id="KW-1015">Disulfide bond</keyword>
<keyword evidence="2" id="KW-0732">Signal</keyword>
<dbReference type="Proteomes" id="UP000494206">
    <property type="component" value="Unassembled WGS sequence"/>
</dbReference>
<comment type="caution">
    <text evidence="4">The sequence shown here is derived from an EMBL/GenBank/DDBJ whole genome shotgun (WGS) entry which is preliminary data.</text>
</comment>
<protein>
    <recommendedName>
        <fullName evidence="3">C-type lectin domain-containing protein</fullName>
    </recommendedName>
</protein>
<sequence length="310" mass="36266">MRLLACALVFIGIVNSVIIRKPDVCTEFGHNWAAEIRCLRDLLASCHEKNGTEDRSRGLRSLPRGSVLSTQFNEDYTHQPIIPKRMRYFNNNPNTYDNSYRRQNFRSVSPMLAPKSSGCDCKDLLEELRMNMTAKIETRIEKVILLTEYEAQKRFDRFTKQHEENLKHYQTMTDTDLREIKRKIRWIEAPKKQQAGYEYVFIDKYESWYNAEESCIGYGGHLASIHDDDENMLIASLVPEGKFAWISLNDVQKENIFVNTDKTPSNYRNWRQGQPDNEQHNENCAGIDEKGEWSDLFCLLARSFVCKKKL</sequence>
<dbReference type="EMBL" id="CADEPM010000003">
    <property type="protein sequence ID" value="CAB3402226.1"/>
    <property type="molecule type" value="Genomic_DNA"/>
</dbReference>
<dbReference type="InterPro" id="IPR016187">
    <property type="entry name" value="CTDL_fold"/>
</dbReference>
<evidence type="ECO:0000313" key="4">
    <source>
        <dbReference type="EMBL" id="CAB3402226.1"/>
    </source>
</evidence>
<dbReference type="SMART" id="SM00034">
    <property type="entry name" value="CLECT"/>
    <property type="match status" value="1"/>
</dbReference>
<gene>
    <name evidence="4" type="ORF">CBOVIS_LOCUS4871</name>
</gene>
<keyword evidence="5" id="KW-1185">Reference proteome</keyword>
<dbReference type="SUPFAM" id="SSF56436">
    <property type="entry name" value="C-type lectin-like"/>
    <property type="match status" value="1"/>
</dbReference>
<dbReference type="CDD" id="cd00037">
    <property type="entry name" value="CLECT"/>
    <property type="match status" value="1"/>
</dbReference>
<proteinExistence type="predicted"/>
<name>A0A8S1EN47_9PELO</name>
<dbReference type="AlphaFoldDB" id="A0A8S1EN47"/>
<reference evidence="4 5" key="1">
    <citation type="submission" date="2020-04" db="EMBL/GenBank/DDBJ databases">
        <authorList>
            <person name="Laetsch R D."/>
            <person name="Stevens L."/>
            <person name="Kumar S."/>
            <person name="Blaxter L. M."/>
        </authorList>
    </citation>
    <scope>NUCLEOTIDE SEQUENCE [LARGE SCALE GENOMIC DNA]</scope>
</reference>
<feature type="domain" description="C-type lectin" evidence="3">
    <location>
        <begin position="194"/>
        <end position="307"/>
    </location>
</feature>
<accession>A0A8S1EN47</accession>
<dbReference type="InterPro" id="IPR050111">
    <property type="entry name" value="C-type_lectin/snaclec_domain"/>
</dbReference>
<feature type="chain" id="PRO_5035900858" description="C-type lectin domain-containing protein" evidence="2">
    <location>
        <begin position="17"/>
        <end position="310"/>
    </location>
</feature>
<dbReference type="OrthoDB" id="5838060at2759"/>
<feature type="signal peptide" evidence="2">
    <location>
        <begin position="1"/>
        <end position="16"/>
    </location>
</feature>